<dbReference type="GO" id="GO:0046872">
    <property type="term" value="F:metal ion binding"/>
    <property type="evidence" value="ECO:0007669"/>
    <property type="project" value="UniProtKB-UniRule"/>
</dbReference>
<gene>
    <name evidence="13" type="ORF">CHS0354_021071</name>
</gene>
<dbReference type="SUPFAM" id="SSF47802">
    <property type="entry name" value="DNA polymerase beta, N-terminal domain-like"/>
    <property type="match status" value="1"/>
</dbReference>
<dbReference type="Gene3D" id="1.10.150.20">
    <property type="entry name" value="5' to 3' exonuclease, C-terminal subdomain"/>
    <property type="match status" value="1"/>
</dbReference>
<dbReference type="GO" id="GO:0006303">
    <property type="term" value="P:double-strand break repair via nonhomologous end joining"/>
    <property type="evidence" value="ECO:0007669"/>
    <property type="project" value="TreeGrafter"/>
</dbReference>
<dbReference type="InterPro" id="IPR022312">
    <property type="entry name" value="DNA_pol_X"/>
</dbReference>
<dbReference type="InterPro" id="IPR010996">
    <property type="entry name" value="HHH_MUS81"/>
</dbReference>
<feature type="compositionally biased region" description="Basic and acidic residues" evidence="11">
    <location>
        <begin position="88"/>
        <end position="102"/>
    </location>
</feature>
<evidence type="ECO:0000256" key="10">
    <source>
        <dbReference type="PIRSR" id="PIRSR000817-1"/>
    </source>
</evidence>
<evidence type="ECO:0000256" key="2">
    <source>
        <dbReference type="ARBA" id="ARBA00004123"/>
    </source>
</evidence>
<dbReference type="Gene3D" id="3.40.50.10190">
    <property type="entry name" value="BRCT domain"/>
    <property type="match status" value="1"/>
</dbReference>
<dbReference type="InterPro" id="IPR028207">
    <property type="entry name" value="DNA_pol_B_palm_palm"/>
</dbReference>
<evidence type="ECO:0000256" key="6">
    <source>
        <dbReference type="ARBA" id="ARBA00022723"/>
    </source>
</evidence>
<dbReference type="GO" id="GO:0003887">
    <property type="term" value="F:DNA-directed DNA polymerase activity"/>
    <property type="evidence" value="ECO:0007669"/>
    <property type="project" value="UniProtKB-UniRule"/>
</dbReference>
<name>A0AAE0SD68_9BIVA</name>
<dbReference type="Pfam" id="PF14791">
    <property type="entry name" value="DNA_pol_B_thumb"/>
    <property type="match status" value="1"/>
</dbReference>
<evidence type="ECO:0000256" key="9">
    <source>
        <dbReference type="PIRNR" id="PIRNR000817"/>
    </source>
</evidence>
<keyword evidence="6 9" id="KW-0479">Metal-binding</keyword>
<dbReference type="PROSITE" id="PS00522">
    <property type="entry name" value="DNA_POLYMERASE_X"/>
    <property type="match status" value="1"/>
</dbReference>
<dbReference type="PROSITE" id="PS50172">
    <property type="entry name" value="BRCT"/>
    <property type="match status" value="1"/>
</dbReference>
<evidence type="ECO:0000313" key="13">
    <source>
        <dbReference type="EMBL" id="KAK3589746.1"/>
    </source>
</evidence>
<feature type="binding site" evidence="10">
    <location>
        <position position="308"/>
    </location>
    <ligand>
        <name>Mg(2+)</name>
        <dbReference type="ChEBI" id="CHEBI:18420"/>
    </ligand>
</feature>
<accession>A0AAE0SD68</accession>
<dbReference type="InterPro" id="IPR019843">
    <property type="entry name" value="DNA_pol-X_BS"/>
</dbReference>
<dbReference type="InterPro" id="IPR036420">
    <property type="entry name" value="BRCT_dom_sf"/>
</dbReference>
<dbReference type="InterPro" id="IPR001726">
    <property type="entry name" value="TdT/Mu"/>
</dbReference>
<dbReference type="SUPFAM" id="SSF81301">
    <property type="entry name" value="Nucleotidyltransferase"/>
    <property type="match status" value="1"/>
</dbReference>
<reference evidence="13" key="2">
    <citation type="journal article" date="2021" name="Genome Biol. Evol.">
        <title>Developing a high-quality reference genome for a parasitic bivalve with doubly uniparental inheritance (Bivalvia: Unionida).</title>
        <authorList>
            <person name="Smith C.H."/>
        </authorList>
    </citation>
    <scope>NUCLEOTIDE SEQUENCE</scope>
    <source>
        <strain evidence="13">CHS0354</strain>
        <tissue evidence="13">Mantle</tissue>
    </source>
</reference>
<dbReference type="InterPro" id="IPR037160">
    <property type="entry name" value="DNA_Pol_thumb_sf"/>
</dbReference>
<dbReference type="PIRSF" id="PIRSF000817">
    <property type="entry name" value="DNA_NT"/>
    <property type="match status" value="1"/>
</dbReference>
<comment type="subcellular location">
    <subcellularLocation>
        <location evidence="2 9">Nucleus</location>
    </subcellularLocation>
</comment>
<dbReference type="Pfam" id="PF10391">
    <property type="entry name" value="DNA_pol_lambd_f"/>
    <property type="match status" value="1"/>
</dbReference>
<dbReference type="GO" id="GO:0003677">
    <property type="term" value="F:DNA binding"/>
    <property type="evidence" value="ECO:0007669"/>
    <property type="project" value="UniProtKB-UniRule"/>
</dbReference>
<keyword evidence="4 9" id="KW-0808">Transferase</keyword>
<dbReference type="AlphaFoldDB" id="A0AAE0SD68"/>
<comment type="cofactor">
    <cofactor evidence="1 10">
        <name>Mg(2+)</name>
        <dbReference type="ChEBI" id="CHEBI:18420"/>
    </cofactor>
</comment>
<dbReference type="SMART" id="SM00483">
    <property type="entry name" value="POLXc"/>
    <property type="match status" value="1"/>
</dbReference>
<evidence type="ECO:0000256" key="7">
    <source>
        <dbReference type="ARBA" id="ARBA00022842"/>
    </source>
</evidence>
<dbReference type="SUPFAM" id="SSF52113">
    <property type="entry name" value="BRCT domain"/>
    <property type="match status" value="1"/>
</dbReference>
<dbReference type="Gene3D" id="3.30.460.10">
    <property type="entry name" value="Beta Polymerase, domain 2"/>
    <property type="match status" value="1"/>
</dbReference>
<reference evidence="13" key="3">
    <citation type="submission" date="2023-05" db="EMBL/GenBank/DDBJ databases">
        <authorList>
            <person name="Smith C.H."/>
        </authorList>
    </citation>
    <scope>NUCLEOTIDE SEQUENCE</scope>
    <source>
        <strain evidence="13">CHS0354</strain>
        <tissue evidence="13">Mantle</tissue>
    </source>
</reference>
<comment type="similarity">
    <text evidence="3 9">Belongs to the DNA polymerase type-X family.</text>
</comment>
<dbReference type="FunFam" id="1.10.150.110:FF:000003">
    <property type="entry name" value="DNA polymerase mu"/>
    <property type="match status" value="1"/>
</dbReference>
<proteinExistence type="inferred from homology"/>
<dbReference type="Gene3D" id="3.30.210.10">
    <property type="entry name" value="DNA polymerase, thumb domain"/>
    <property type="match status" value="1"/>
</dbReference>
<evidence type="ECO:0000256" key="5">
    <source>
        <dbReference type="ARBA" id="ARBA00022695"/>
    </source>
</evidence>
<dbReference type="FunFam" id="3.30.210.10:FF:000005">
    <property type="entry name" value="DNA polymerase IV"/>
    <property type="match status" value="1"/>
</dbReference>
<dbReference type="PANTHER" id="PTHR11276:SF40">
    <property type="entry name" value="BRCT DOMAIN-CONTAINING PROTEIN"/>
    <property type="match status" value="1"/>
</dbReference>
<dbReference type="GO" id="GO:0005634">
    <property type="term" value="C:nucleus"/>
    <property type="evidence" value="ECO:0007669"/>
    <property type="project" value="UniProtKB-SubCell"/>
</dbReference>
<keyword evidence="7 9" id="KW-0460">Magnesium</keyword>
<sequence>MVCLLILPSKIQKRRLEDMKTAARKRNITVVDSFCSSVTHIVTEHENLDQVVKTLKLADSGTLDKIQVLSVAWFTDSMKAGAPVPVEEKHMIKREKADRDNGGNENSGRNPLILPEYACQRATCLKHFNHKFTKALEILQKHAELRDNERDSSRALAFRRASCVLKSLPFPLTSMSQLKNLTNIGDHCKRVIQEILEDGECREVNELQDDWFQKMVVFTNIFGIGSATAKKWIEKGWSTIKEAQEGYISSDWRVRWGLAFHTDLNTPVNLQEAQYIQQIVRKEAETILPGIILQITGGFRRGKEEGHDVDILMTHPEEGKEVGLLARLLQRLQNKGIILCGNLEKSTYSDEMLTLDSKLSAKGQLDHFEKWLGIIKIPHSCSENPAMDYSGSLSIISSCVHKGTGCSVDNSTCCTASEQPLNYQPLNLDESLDLESKAKKQKLGTENEISPMELAKLDRNWIARRVDLIVSPYDQYFYALVGWTGNKQFNRDIRTYAQRELGMKLSSHGLYDLNKNCALPARSEKEVFQNMKLQYIEPWERNC</sequence>
<dbReference type="PRINTS" id="PR00869">
    <property type="entry name" value="DNAPOLX"/>
</dbReference>
<dbReference type="PANTHER" id="PTHR11276">
    <property type="entry name" value="DNA POLYMERASE TYPE-X FAMILY MEMBER"/>
    <property type="match status" value="1"/>
</dbReference>
<feature type="region of interest" description="Disordered" evidence="11">
    <location>
        <begin position="88"/>
        <end position="110"/>
    </location>
</feature>
<evidence type="ECO:0000256" key="1">
    <source>
        <dbReference type="ARBA" id="ARBA00001946"/>
    </source>
</evidence>
<evidence type="ECO:0000259" key="12">
    <source>
        <dbReference type="PROSITE" id="PS50172"/>
    </source>
</evidence>
<dbReference type="InterPro" id="IPR027421">
    <property type="entry name" value="DNA_pol_lamdba_lyase_dom_sf"/>
</dbReference>
<evidence type="ECO:0000256" key="11">
    <source>
        <dbReference type="SAM" id="MobiDB-lite"/>
    </source>
</evidence>
<dbReference type="InterPro" id="IPR002054">
    <property type="entry name" value="DNA-dir_DNA_pol_X"/>
</dbReference>
<dbReference type="InterPro" id="IPR029398">
    <property type="entry name" value="PolB_thumb"/>
</dbReference>
<feature type="domain" description="BRCT" evidence="12">
    <location>
        <begin position="1"/>
        <end position="91"/>
    </location>
</feature>
<dbReference type="Pfam" id="PF14716">
    <property type="entry name" value="HHH_8"/>
    <property type="match status" value="1"/>
</dbReference>
<dbReference type="Proteomes" id="UP001195483">
    <property type="component" value="Unassembled WGS sequence"/>
</dbReference>
<feature type="binding site" evidence="10">
    <location>
        <position position="467"/>
    </location>
    <ligand>
        <name>Mg(2+)</name>
        <dbReference type="ChEBI" id="CHEBI:18420"/>
    </ligand>
</feature>
<evidence type="ECO:0000256" key="4">
    <source>
        <dbReference type="ARBA" id="ARBA00022679"/>
    </source>
</evidence>
<dbReference type="InterPro" id="IPR043519">
    <property type="entry name" value="NT_sf"/>
</dbReference>
<dbReference type="CDD" id="cd00141">
    <property type="entry name" value="NT_POLXc"/>
    <property type="match status" value="1"/>
</dbReference>
<dbReference type="InterPro" id="IPR018944">
    <property type="entry name" value="DNA_pol_lambd_fingers_domain"/>
</dbReference>
<comment type="caution">
    <text evidence="13">The sequence shown here is derived from an EMBL/GenBank/DDBJ whole genome shotgun (WGS) entry which is preliminary data.</text>
</comment>
<dbReference type="InterPro" id="IPR001357">
    <property type="entry name" value="BRCT_dom"/>
</dbReference>
<evidence type="ECO:0000256" key="3">
    <source>
        <dbReference type="ARBA" id="ARBA00008323"/>
    </source>
</evidence>
<dbReference type="PRINTS" id="PR00871">
    <property type="entry name" value="DNAPOLXTDT"/>
</dbReference>
<keyword evidence="5 9" id="KW-0548">Nucleotidyltransferase</keyword>
<reference evidence="13" key="1">
    <citation type="journal article" date="2021" name="Genome Biol. Evol.">
        <title>A High-Quality Reference Genome for a Parasitic Bivalve with Doubly Uniparental Inheritance (Bivalvia: Unionida).</title>
        <authorList>
            <person name="Smith C.H."/>
        </authorList>
    </citation>
    <scope>NUCLEOTIDE SEQUENCE</scope>
    <source>
        <strain evidence="13">CHS0354</strain>
    </source>
</reference>
<keyword evidence="14" id="KW-1185">Reference proteome</keyword>
<feature type="binding site" evidence="10">
    <location>
        <position position="310"/>
    </location>
    <ligand>
        <name>Mg(2+)</name>
        <dbReference type="ChEBI" id="CHEBI:18420"/>
    </ligand>
</feature>
<dbReference type="Gene3D" id="1.10.150.110">
    <property type="entry name" value="DNA polymerase beta, N-terminal domain-like"/>
    <property type="match status" value="1"/>
</dbReference>
<organism evidence="13 14">
    <name type="scientific">Potamilus streckersoni</name>
    <dbReference type="NCBI Taxonomy" id="2493646"/>
    <lineage>
        <taxon>Eukaryota</taxon>
        <taxon>Metazoa</taxon>
        <taxon>Spiralia</taxon>
        <taxon>Lophotrochozoa</taxon>
        <taxon>Mollusca</taxon>
        <taxon>Bivalvia</taxon>
        <taxon>Autobranchia</taxon>
        <taxon>Heteroconchia</taxon>
        <taxon>Palaeoheterodonta</taxon>
        <taxon>Unionida</taxon>
        <taxon>Unionoidea</taxon>
        <taxon>Unionidae</taxon>
        <taxon>Ambleminae</taxon>
        <taxon>Lampsilini</taxon>
        <taxon>Potamilus</taxon>
    </lineage>
</organism>
<dbReference type="EMBL" id="JAEAOA010001293">
    <property type="protein sequence ID" value="KAK3589746.1"/>
    <property type="molecule type" value="Genomic_DNA"/>
</dbReference>
<keyword evidence="8 9" id="KW-0539">Nucleus</keyword>
<dbReference type="Pfam" id="PF14792">
    <property type="entry name" value="DNA_pol_B_palm"/>
    <property type="match status" value="1"/>
</dbReference>
<evidence type="ECO:0000313" key="14">
    <source>
        <dbReference type="Proteomes" id="UP001195483"/>
    </source>
</evidence>
<evidence type="ECO:0000256" key="8">
    <source>
        <dbReference type="ARBA" id="ARBA00023242"/>
    </source>
</evidence>
<protein>
    <recommendedName>
        <fullName evidence="12">BRCT domain-containing protein</fullName>
    </recommendedName>
</protein>
<dbReference type="SUPFAM" id="SSF81585">
    <property type="entry name" value="PsbU/PolX domain-like"/>
    <property type="match status" value="1"/>
</dbReference>